<evidence type="ECO:0000256" key="1">
    <source>
        <dbReference type="SAM" id="MobiDB-lite"/>
    </source>
</evidence>
<reference evidence="2" key="1">
    <citation type="journal article" date="2023" name="G3 (Bethesda)">
        <title>A reference genome for the long-term kleptoplast-retaining sea slug Elysia crispata morphotype clarki.</title>
        <authorList>
            <person name="Eastman K.E."/>
            <person name="Pendleton A.L."/>
            <person name="Shaikh M.A."/>
            <person name="Suttiyut T."/>
            <person name="Ogas R."/>
            <person name="Tomko P."/>
            <person name="Gavelis G."/>
            <person name="Widhalm J.R."/>
            <person name="Wisecaver J.H."/>
        </authorList>
    </citation>
    <scope>NUCLEOTIDE SEQUENCE</scope>
    <source>
        <strain evidence="2">ECLA1</strain>
    </source>
</reference>
<organism evidence="2 3">
    <name type="scientific">Elysia crispata</name>
    <name type="common">lettuce slug</name>
    <dbReference type="NCBI Taxonomy" id="231223"/>
    <lineage>
        <taxon>Eukaryota</taxon>
        <taxon>Metazoa</taxon>
        <taxon>Spiralia</taxon>
        <taxon>Lophotrochozoa</taxon>
        <taxon>Mollusca</taxon>
        <taxon>Gastropoda</taxon>
        <taxon>Heterobranchia</taxon>
        <taxon>Euthyneura</taxon>
        <taxon>Panpulmonata</taxon>
        <taxon>Sacoglossa</taxon>
        <taxon>Placobranchoidea</taxon>
        <taxon>Plakobranchidae</taxon>
        <taxon>Elysia</taxon>
    </lineage>
</organism>
<feature type="region of interest" description="Disordered" evidence="1">
    <location>
        <begin position="144"/>
        <end position="165"/>
    </location>
</feature>
<gene>
    <name evidence="2" type="ORF">RRG08_018257</name>
</gene>
<accession>A0AAE0Z3T6</accession>
<dbReference type="AlphaFoldDB" id="A0AAE0Z3T6"/>
<protein>
    <submittedName>
        <fullName evidence="2">Uncharacterized protein</fullName>
    </submittedName>
</protein>
<keyword evidence="3" id="KW-1185">Reference proteome</keyword>
<evidence type="ECO:0000313" key="2">
    <source>
        <dbReference type="EMBL" id="KAK3762185.1"/>
    </source>
</evidence>
<dbReference type="Proteomes" id="UP001283361">
    <property type="component" value="Unassembled WGS sequence"/>
</dbReference>
<sequence>MVLIISGLLNSASSGKISRSIFLPPRLSISTKCVQRRINPVGWRPCLSIRCSLSNHLREMLESLRDDVIVTETVAGEQGGMMYELRMRRGSLSEVFDYAAVITRKRVLGEMKGIRYNYGKYDFVFPQFIENGIRHGHKLTAEDVPRNLIQPENTRERDVHKKRAN</sequence>
<proteinExistence type="predicted"/>
<evidence type="ECO:0000313" key="3">
    <source>
        <dbReference type="Proteomes" id="UP001283361"/>
    </source>
</evidence>
<comment type="caution">
    <text evidence="2">The sequence shown here is derived from an EMBL/GenBank/DDBJ whole genome shotgun (WGS) entry which is preliminary data.</text>
</comment>
<dbReference type="EMBL" id="JAWDGP010004752">
    <property type="protein sequence ID" value="KAK3762185.1"/>
    <property type="molecule type" value="Genomic_DNA"/>
</dbReference>
<name>A0AAE0Z3T6_9GAST</name>